<protein>
    <recommendedName>
        <fullName evidence="2">HDAg domain-containing protein</fullName>
    </recommendedName>
</protein>
<dbReference type="EMBL" id="JAWQEG010001442">
    <property type="protein sequence ID" value="KAK3879453.1"/>
    <property type="molecule type" value="Genomic_DNA"/>
</dbReference>
<dbReference type="PROSITE" id="PS51838">
    <property type="entry name" value="HDAG"/>
    <property type="match status" value="1"/>
</dbReference>
<feature type="region of interest" description="Disordered" evidence="1">
    <location>
        <begin position="397"/>
        <end position="425"/>
    </location>
</feature>
<evidence type="ECO:0000313" key="4">
    <source>
        <dbReference type="Proteomes" id="UP001286313"/>
    </source>
</evidence>
<accession>A0AAE1FX65</accession>
<dbReference type="InterPro" id="IPR052828">
    <property type="entry name" value="NELF-A_domain"/>
</dbReference>
<dbReference type="GO" id="GO:0032021">
    <property type="term" value="C:NELF complex"/>
    <property type="evidence" value="ECO:0007669"/>
    <property type="project" value="TreeGrafter"/>
</dbReference>
<feature type="compositionally biased region" description="Low complexity" evidence="1">
    <location>
        <begin position="295"/>
        <end position="339"/>
    </location>
</feature>
<keyword evidence="4" id="KW-1185">Reference proteome</keyword>
<feature type="domain" description="HDAg" evidence="2">
    <location>
        <begin position="89"/>
        <end position="258"/>
    </location>
</feature>
<dbReference type="InterPro" id="IPR037517">
    <property type="entry name" value="HDAG_dom"/>
</dbReference>
<sequence>MAAARDSDISLWLHNKLGTSSDTWSEGSICAQLNVDVLRNIKECFVELQTQVKLKLLLSFFHIPKRNVEEWRGELEEILEVAVVDSEAWVAMLAEIMRTCPSSGHLNLDIREPPENQRITHDLTTELRKLVKKHSELGLLPMECNYLNRNAFMAAAGSQAPLTKHFALKRKPKAAALRAELLHRSSDAQANVKKSQLPTVPVRSRGMPRKMNDTTPLKGIPSRLPGSGLRGSGLGSTPVSRPLARPSTVRKDGGIKLLEITESPIAVQQAKKRRKLQDSADAKAEAIEEKRREQQQQQQQAAAAAAAAGGAQTAAEGKQGTQQQTNTAASAASTASLTQPPTPQTPDYAAGLTPSNPPTPGTPTPTTPILASGTAVTGGTITTRTAVQAASTTVVVTGGSGGGGSGRATPSTPTAAPPTTPTTPTQRIIVTPSTQGGVSPATVVYRTVHATPVFTAAEVVPAVSVAVAVAAAGEPVTTVTQPQYATLQPVQPELVYTTTPLAANVAASIPAPAATPPPQPTQQPPPPQQTTTQVITVTPQPADTPQPPQTVSAAAQAAITPQQQQKRGLSLTREQMLEAQEMFRTSNKVTRPEKALILGFMAGSRENPCPHLENPCPHLGNIVTIKLSEGEETVGQPEGCVLTMLAETHFQMNYNTGEWKRIKKYRPLPAE</sequence>
<dbReference type="PANTHER" id="PTHR13328">
    <property type="entry name" value="NEGATIVE ELONGATION FACTOR A NELF-A"/>
    <property type="match status" value="1"/>
</dbReference>
<feature type="compositionally biased region" description="Pro residues" evidence="1">
    <location>
        <begin position="513"/>
        <end position="528"/>
    </location>
</feature>
<organism evidence="3 4">
    <name type="scientific">Petrolisthes cinctipes</name>
    <name type="common">Flat porcelain crab</name>
    <dbReference type="NCBI Taxonomy" id="88211"/>
    <lineage>
        <taxon>Eukaryota</taxon>
        <taxon>Metazoa</taxon>
        <taxon>Ecdysozoa</taxon>
        <taxon>Arthropoda</taxon>
        <taxon>Crustacea</taxon>
        <taxon>Multicrustacea</taxon>
        <taxon>Malacostraca</taxon>
        <taxon>Eumalacostraca</taxon>
        <taxon>Eucarida</taxon>
        <taxon>Decapoda</taxon>
        <taxon>Pleocyemata</taxon>
        <taxon>Anomura</taxon>
        <taxon>Galatheoidea</taxon>
        <taxon>Porcellanidae</taxon>
        <taxon>Petrolisthes</taxon>
    </lineage>
</organism>
<dbReference type="InterPro" id="IPR056557">
    <property type="entry name" value="NELF-A_N"/>
</dbReference>
<feature type="region of interest" description="Disordered" evidence="1">
    <location>
        <begin position="267"/>
        <end position="374"/>
    </location>
</feature>
<feature type="region of interest" description="Disordered" evidence="1">
    <location>
        <begin position="510"/>
        <end position="533"/>
    </location>
</feature>
<dbReference type="PANTHER" id="PTHR13328:SF4">
    <property type="entry name" value="NEGATIVE ELONGATION FACTOR A"/>
    <property type="match status" value="1"/>
</dbReference>
<feature type="region of interest" description="Disordered" evidence="1">
    <location>
        <begin position="187"/>
        <end position="250"/>
    </location>
</feature>
<evidence type="ECO:0000256" key="1">
    <source>
        <dbReference type="SAM" id="MobiDB-lite"/>
    </source>
</evidence>
<evidence type="ECO:0000259" key="2">
    <source>
        <dbReference type="PROSITE" id="PS51838"/>
    </source>
</evidence>
<reference evidence="3" key="1">
    <citation type="submission" date="2023-10" db="EMBL/GenBank/DDBJ databases">
        <title>Genome assemblies of two species of porcelain crab, Petrolisthes cinctipes and Petrolisthes manimaculis (Anomura: Porcellanidae).</title>
        <authorList>
            <person name="Angst P."/>
        </authorList>
    </citation>
    <scope>NUCLEOTIDE SEQUENCE</scope>
    <source>
        <strain evidence="3">PB745_01</strain>
        <tissue evidence="3">Gill</tissue>
    </source>
</reference>
<proteinExistence type="predicted"/>
<dbReference type="Proteomes" id="UP001286313">
    <property type="component" value="Unassembled WGS sequence"/>
</dbReference>
<feature type="compositionally biased region" description="Basic and acidic residues" evidence="1">
    <location>
        <begin position="276"/>
        <end position="294"/>
    </location>
</feature>
<gene>
    <name evidence="3" type="ORF">Pcinc_015984</name>
</gene>
<name>A0AAE1FX65_PETCI</name>
<evidence type="ECO:0000313" key="3">
    <source>
        <dbReference type="EMBL" id="KAK3879453.1"/>
    </source>
</evidence>
<dbReference type="Pfam" id="PF23553">
    <property type="entry name" value="NELF-A_N"/>
    <property type="match status" value="1"/>
</dbReference>
<feature type="compositionally biased region" description="Pro residues" evidence="1">
    <location>
        <begin position="355"/>
        <end position="366"/>
    </location>
</feature>
<dbReference type="GO" id="GO:0034244">
    <property type="term" value="P:negative regulation of transcription elongation by RNA polymerase II"/>
    <property type="evidence" value="ECO:0007669"/>
    <property type="project" value="TreeGrafter"/>
</dbReference>
<feature type="compositionally biased region" description="Polar residues" evidence="1">
    <location>
        <begin position="187"/>
        <end position="198"/>
    </location>
</feature>
<dbReference type="AlphaFoldDB" id="A0AAE1FX65"/>
<comment type="caution">
    <text evidence="3">The sequence shown here is derived from an EMBL/GenBank/DDBJ whole genome shotgun (WGS) entry which is preliminary data.</text>
</comment>